<evidence type="ECO:0000313" key="6">
    <source>
        <dbReference type="EMBL" id="KOE98903.1"/>
    </source>
</evidence>
<dbReference type="Gene3D" id="1.10.4200.10">
    <property type="entry name" value="Triphosphoribosyl-dephospho-CoA protein"/>
    <property type="match status" value="1"/>
</dbReference>
<dbReference type="Proteomes" id="UP000036890">
    <property type="component" value="Unassembled WGS sequence"/>
</dbReference>
<dbReference type="InterPro" id="IPR017555">
    <property type="entry name" value="TriPribosyl-deP-CoA_syn"/>
</dbReference>
<comment type="catalytic activity">
    <reaction evidence="1 5">
        <text>3'-dephospho-CoA + ATP = 2'-(5''-triphospho-alpha-D-ribosyl)-3'-dephospho-CoA + adenine</text>
        <dbReference type="Rhea" id="RHEA:15117"/>
        <dbReference type="ChEBI" id="CHEBI:16708"/>
        <dbReference type="ChEBI" id="CHEBI:30616"/>
        <dbReference type="ChEBI" id="CHEBI:57328"/>
        <dbReference type="ChEBI" id="CHEBI:61378"/>
        <dbReference type="EC" id="2.4.2.52"/>
    </reaction>
</comment>
<accession>A0A0L8A933</accession>
<dbReference type="OrthoDB" id="114886at2"/>
<evidence type="ECO:0000256" key="4">
    <source>
        <dbReference type="ARBA" id="ARBA00022840"/>
    </source>
</evidence>
<gene>
    <name evidence="5" type="primary">mdcB</name>
    <name evidence="6" type="ORF">W7K_10910</name>
</gene>
<dbReference type="GO" id="GO:0051191">
    <property type="term" value="P:prosthetic group biosynthetic process"/>
    <property type="evidence" value="ECO:0007669"/>
    <property type="project" value="TreeGrafter"/>
</dbReference>
<evidence type="ECO:0000256" key="3">
    <source>
        <dbReference type="ARBA" id="ARBA00022741"/>
    </source>
</evidence>
<dbReference type="InterPro" id="IPR002736">
    <property type="entry name" value="CitG"/>
</dbReference>
<sequence>MNAVVQPAVRPAAAVDTARLGRLAVASLHAELALAPKPGLVTPFDTGSHHDMDAGTFLRSLFALRHYFTAVAYLGAAGADFDALRRCGIAAETAMLRATAGINTHRGAVFSLGLLVAAAAACRSHLGHAATGEQVCQEVRRWAAELAGAPLDANSPGQRARARHGVQGVREQAATGYPLLRDVALPTLRHALASGLPREAAMCQTLMQLIACVDDLNLLHRGGADGLRWAQRQARRFLRDGGTFVPGWQARLHGIGERFVARRLSPGGSADLLACSWFLLQQEGV</sequence>
<name>A0A0L8A933_9GAMM</name>
<reference evidence="6 7" key="1">
    <citation type="journal article" date="2012" name="J. Bacteriol.">
        <title>Genome sequence of a novel nicotine-degrading strain, Pseudomonas geniculata N1.</title>
        <authorList>
            <person name="Tang H."/>
            <person name="Yu H."/>
            <person name="Tai C."/>
            <person name="Huang K."/>
            <person name="Liu Y."/>
            <person name="Wang L."/>
            <person name="Yao Y."/>
            <person name="Wu G."/>
            <person name="Xu P."/>
        </authorList>
    </citation>
    <scope>NUCLEOTIDE SEQUENCE [LARGE SCALE GENOMIC DNA]</scope>
    <source>
        <strain evidence="6 7">N1</strain>
    </source>
</reference>
<dbReference type="EC" id="2.4.2.52" evidence="5"/>
<dbReference type="NCBIfam" id="TIGR03132">
    <property type="entry name" value="malonate_mdcB"/>
    <property type="match status" value="1"/>
</dbReference>
<comment type="caution">
    <text evidence="6">The sequence shown here is derived from an EMBL/GenBank/DDBJ whole genome shotgun (WGS) entry which is preliminary data.</text>
</comment>
<dbReference type="Pfam" id="PF01874">
    <property type="entry name" value="CitG"/>
    <property type="match status" value="1"/>
</dbReference>
<protein>
    <recommendedName>
        <fullName evidence="5">Probable 2-(5''-triphosphoribosyl)-3'-dephosphocoenzyme-A synthase</fullName>
        <shortName evidence="5">2-(5''-triphosphoribosyl)-3'-dephospho-CoA synthase</shortName>
        <ecNumber evidence="5">2.4.2.52</ecNumber>
    </recommendedName>
</protein>
<evidence type="ECO:0000256" key="2">
    <source>
        <dbReference type="ARBA" id="ARBA00022679"/>
    </source>
</evidence>
<dbReference type="EMBL" id="AJLO02000024">
    <property type="protein sequence ID" value="KOE98903.1"/>
    <property type="molecule type" value="Genomic_DNA"/>
</dbReference>
<evidence type="ECO:0000256" key="5">
    <source>
        <dbReference type="HAMAP-Rule" id="MF_01883"/>
    </source>
</evidence>
<dbReference type="GO" id="GO:0046917">
    <property type="term" value="F:triphosphoribosyl-dephospho-CoA synthase activity"/>
    <property type="evidence" value="ECO:0007669"/>
    <property type="project" value="UniProtKB-UniRule"/>
</dbReference>
<evidence type="ECO:0000313" key="7">
    <source>
        <dbReference type="Proteomes" id="UP000036890"/>
    </source>
</evidence>
<evidence type="ECO:0000256" key="1">
    <source>
        <dbReference type="ARBA" id="ARBA00001210"/>
    </source>
</evidence>
<dbReference type="HAMAP" id="MF_01883">
    <property type="entry name" value="MdcB"/>
    <property type="match status" value="1"/>
</dbReference>
<dbReference type="AlphaFoldDB" id="A0A0L8A933"/>
<comment type="similarity">
    <text evidence="5">Belongs to the CitG/MdcB family.</text>
</comment>
<dbReference type="RefSeq" id="WP_010483419.1">
    <property type="nucleotide sequence ID" value="NZ_AJLO02000024.1"/>
</dbReference>
<dbReference type="PANTHER" id="PTHR30201">
    <property type="entry name" value="TRIPHOSPHORIBOSYL-DEPHOSPHO-COA SYNTHASE"/>
    <property type="match status" value="1"/>
</dbReference>
<proteinExistence type="inferred from homology"/>
<dbReference type="GO" id="GO:0005524">
    <property type="term" value="F:ATP binding"/>
    <property type="evidence" value="ECO:0007669"/>
    <property type="project" value="UniProtKB-KW"/>
</dbReference>
<keyword evidence="3 5" id="KW-0547">Nucleotide-binding</keyword>
<organism evidence="6 7">
    <name type="scientific">Stenotrophomonas geniculata N1</name>
    <dbReference type="NCBI Taxonomy" id="1167641"/>
    <lineage>
        <taxon>Bacteria</taxon>
        <taxon>Pseudomonadati</taxon>
        <taxon>Pseudomonadota</taxon>
        <taxon>Gammaproteobacteria</taxon>
        <taxon>Lysobacterales</taxon>
        <taxon>Lysobacteraceae</taxon>
        <taxon>Stenotrophomonas</taxon>
    </lineage>
</organism>
<dbReference type="PANTHER" id="PTHR30201:SF2">
    <property type="entry name" value="2-(5''-TRIPHOSPHORIBOSYL)-3'-DEPHOSPHOCOENZYME-A SYNTHASE"/>
    <property type="match status" value="1"/>
</dbReference>
<keyword evidence="4 5" id="KW-0067">ATP-binding</keyword>
<keyword evidence="2 5" id="KW-0808">Transferase</keyword>
<comment type="function">
    <text evidence="5">Involved in the formation of 2-(5''-phosphoribosyl)-3'-dephosphocoenzyme-A, the prosthetic group of the acyl-carrier protein of the malonate decarboxylase.</text>
</comment>